<dbReference type="RefSeq" id="WP_311192156.1">
    <property type="nucleotide sequence ID" value="NZ_CP115541.1"/>
</dbReference>
<evidence type="ECO:0000313" key="2">
    <source>
        <dbReference type="EMBL" id="WNH52989.1"/>
    </source>
</evidence>
<keyword evidence="1" id="KW-0732">Signal</keyword>
<evidence type="ECO:0000313" key="3">
    <source>
        <dbReference type="Proteomes" id="UP001302072"/>
    </source>
</evidence>
<feature type="signal peptide" evidence="1">
    <location>
        <begin position="1"/>
        <end position="17"/>
    </location>
</feature>
<reference evidence="2 3" key="1">
    <citation type="submission" date="2022-12" db="EMBL/GenBank/DDBJ databases">
        <title>Two new species, Stenotrophomonas aracearum and Stenotrophomonas oahuensis, isolated from Anthurium (Araceae family) in Hawaii.</title>
        <authorList>
            <person name="Chunag S.C."/>
            <person name="Dobhal S."/>
            <person name="Alvarez A."/>
            <person name="Arif M."/>
        </authorList>
    </citation>
    <scope>NUCLEOTIDE SEQUENCE [LARGE SCALE GENOMIC DNA]</scope>
    <source>
        <strain evidence="2 3">A5586</strain>
    </source>
</reference>
<accession>A0ABY9YQ01</accession>
<name>A0ABY9YQ01_9GAMM</name>
<gene>
    <name evidence="2" type="ORF">PDM29_01590</name>
</gene>
<dbReference type="Proteomes" id="UP001302072">
    <property type="component" value="Chromosome"/>
</dbReference>
<dbReference type="EMBL" id="CP115541">
    <property type="protein sequence ID" value="WNH52989.1"/>
    <property type="molecule type" value="Genomic_DNA"/>
</dbReference>
<feature type="chain" id="PRO_5045308589" evidence="1">
    <location>
        <begin position="18"/>
        <end position="69"/>
    </location>
</feature>
<sequence>MPSHCLALLLSLVSACALPWSPLSVRVLLAPHPDLCVQYEAQPPLCGSKLVALLSHPWKLRGSAASDAA</sequence>
<proteinExistence type="predicted"/>
<organism evidence="2 3">
    <name type="scientific">Stenotrophomonas oahuensis</name>
    <dbReference type="NCBI Taxonomy" id="3003271"/>
    <lineage>
        <taxon>Bacteria</taxon>
        <taxon>Pseudomonadati</taxon>
        <taxon>Pseudomonadota</taxon>
        <taxon>Gammaproteobacteria</taxon>
        <taxon>Lysobacterales</taxon>
        <taxon>Lysobacteraceae</taxon>
        <taxon>Stenotrophomonas</taxon>
    </lineage>
</organism>
<protein>
    <submittedName>
        <fullName evidence="2">Uncharacterized protein</fullName>
    </submittedName>
</protein>
<keyword evidence="3" id="KW-1185">Reference proteome</keyword>
<evidence type="ECO:0000256" key="1">
    <source>
        <dbReference type="SAM" id="SignalP"/>
    </source>
</evidence>